<dbReference type="SUPFAM" id="SSF54160">
    <property type="entry name" value="Chromo domain-like"/>
    <property type="match status" value="1"/>
</dbReference>
<dbReference type="SUPFAM" id="SSF55729">
    <property type="entry name" value="Acyl-CoA N-acyltransferases (Nat)"/>
    <property type="match status" value="1"/>
</dbReference>
<feature type="domain" description="MYST-type HAT" evidence="14">
    <location>
        <begin position="469"/>
        <end position="742"/>
    </location>
</feature>
<dbReference type="FunFam" id="1.10.10.10:FF:000022">
    <property type="entry name" value="Histone acetyltransferase"/>
    <property type="match status" value="1"/>
</dbReference>
<evidence type="ECO:0000256" key="5">
    <source>
        <dbReference type="ARBA" id="ARBA00022723"/>
    </source>
</evidence>
<dbReference type="PROSITE" id="PS51726">
    <property type="entry name" value="MYST_HAT"/>
    <property type="match status" value="1"/>
</dbReference>
<feature type="compositionally biased region" description="Low complexity" evidence="13">
    <location>
        <begin position="347"/>
        <end position="358"/>
    </location>
</feature>
<comment type="subcellular location">
    <subcellularLocation>
        <location evidence="1 12">Nucleus</location>
    </subcellularLocation>
</comment>
<dbReference type="InterPro" id="IPR016197">
    <property type="entry name" value="Chromo-like_dom_sf"/>
</dbReference>
<dbReference type="Pfam" id="PF11717">
    <property type="entry name" value="Tudor-knot"/>
    <property type="match status" value="1"/>
</dbReference>
<dbReference type="GO" id="GO:0008270">
    <property type="term" value="F:zinc ion binding"/>
    <property type="evidence" value="ECO:0007669"/>
    <property type="project" value="UniProtKB-KW"/>
</dbReference>
<evidence type="ECO:0000256" key="11">
    <source>
        <dbReference type="PIRSR" id="PIRSR602717-51"/>
    </source>
</evidence>
<dbReference type="EC" id="2.3.1.48" evidence="3 12"/>
<evidence type="ECO:0000256" key="1">
    <source>
        <dbReference type="ARBA" id="ARBA00004123"/>
    </source>
</evidence>
<dbReference type="PANTHER" id="PTHR10615:SF161">
    <property type="entry name" value="HISTONE ACETYLTRANSFERASE KAT7"/>
    <property type="match status" value="1"/>
</dbReference>
<feature type="compositionally biased region" description="Acidic residues" evidence="13">
    <location>
        <begin position="216"/>
        <end position="226"/>
    </location>
</feature>
<accession>A0ABD3N6V8</accession>
<feature type="compositionally biased region" description="Polar residues" evidence="13">
    <location>
        <begin position="72"/>
        <end position="87"/>
    </location>
</feature>
<evidence type="ECO:0000256" key="3">
    <source>
        <dbReference type="ARBA" id="ARBA00013184"/>
    </source>
</evidence>
<dbReference type="AlphaFoldDB" id="A0ABD3N6V8"/>
<comment type="similarity">
    <text evidence="2 12">Belongs to the MYST (SAS/MOZ) family.</text>
</comment>
<protein>
    <recommendedName>
        <fullName evidence="3 12">Histone acetyltransferase</fullName>
        <ecNumber evidence="3 12">2.3.1.48</ecNumber>
    </recommendedName>
</protein>
<comment type="catalytic activity">
    <reaction evidence="12">
        <text>L-lysyl-[protein] + acetyl-CoA = N(6)-acetyl-L-lysyl-[protein] + CoA + H(+)</text>
        <dbReference type="Rhea" id="RHEA:45948"/>
        <dbReference type="Rhea" id="RHEA-COMP:9752"/>
        <dbReference type="Rhea" id="RHEA-COMP:10731"/>
        <dbReference type="ChEBI" id="CHEBI:15378"/>
        <dbReference type="ChEBI" id="CHEBI:29969"/>
        <dbReference type="ChEBI" id="CHEBI:57287"/>
        <dbReference type="ChEBI" id="CHEBI:57288"/>
        <dbReference type="ChEBI" id="CHEBI:61930"/>
        <dbReference type="EC" id="2.3.1.48"/>
    </reaction>
</comment>
<evidence type="ECO:0000256" key="8">
    <source>
        <dbReference type="ARBA" id="ARBA00022853"/>
    </source>
</evidence>
<dbReference type="Proteomes" id="UP001530293">
    <property type="component" value="Unassembled WGS sequence"/>
</dbReference>
<feature type="compositionally biased region" description="Low complexity" evidence="13">
    <location>
        <begin position="228"/>
        <end position="252"/>
    </location>
</feature>
<feature type="region of interest" description="Disordered" evidence="13">
    <location>
        <begin position="62"/>
        <end position="137"/>
    </location>
</feature>
<evidence type="ECO:0000256" key="9">
    <source>
        <dbReference type="ARBA" id="ARBA00022990"/>
    </source>
</evidence>
<evidence type="ECO:0000256" key="4">
    <source>
        <dbReference type="ARBA" id="ARBA00022679"/>
    </source>
</evidence>
<feature type="compositionally biased region" description="Low complexity" evidence="13">
    <location>
        <begin position="62"/>
        <end position="71"/>
    </location>
</feature>
<dbReference type="InterPro" id="IPR050603">
    <property type="entry name" value="MYST_HAT"/>
</dbReference>
<feature type="compositionally biased region" description="Low complexity" evidence="13">
    <location>
        <begin position="90"/>
        <end position="100"/>
    </location>
</feature>
<comment type="caution">
    <text evidence="15">The sequence shown here is derived from an EMBL/GenBank/DDBJ whole genome shotgun (WGS) entry which is preliminary data.</text>
</comment>
<dbReference type="PANTHER" id="PTHR10615">
    <property type="entry name" value="HISTONE ACETYLTRANSFERASE"/>
    <property type="match status" value="1"/>
</dbReference>
<evidence type="ECO:0000256" key="2">
    <source>
        <dbReference type="ARBA" id="ARBA00010107"/>
    </source>
</evidence>
<keyword evidence="10 12" id="KW-0539">Nucleus</keyword>
<keyword evidence="16" id="KW-1185">Reference proteome</keyword>
<keyword evidence="6" id="KW-0863">Zinc-finger</keyword>
<evidence type="ECO:0000256" key="12">
    <source>
        <dbReference type="RuleBase" id="RU361211"/>
    </source>
</evidence>
<dbReference type="Pfam" id="PF17772">
    <property type="entry name" value="zf-MYST"/>
    <property type="match status" value="1"/>
</dbReference>
<evidence type="ECO:0000256" key="13">
    <source>
        <dbReference type="SAM" id="MobiDB-lite"/>
    </source>
</evidence>
<dbReference type="InterPro" id="IPR025995">
    <property type="entry name" value="Tudor-knot"/>
</dbReference>
<sequence length="760" mass="82472">MTNNNNNNNNSAPGIIPTLDVDVDVNGGGSDNNALASSSASTATTHHDTTTTVTDAIMPATTATAPNNTNTVSAQDIISSGTPSSTGDDAATTTTTNNNASIAAQDPHSEQPLSSETQQQQQQQQMESDDDNNKNEEEQQLVQNTIIPPLQIGDIAQVLWRDGTTYLTACIVERKPKPKQLSPLLPLTTTATTITAVTTATSAASTNKKKRGREEGGEDGMGEEQDISTTAAAAAGAPSAASDSITATTTTTAPPPPAIQAAATTTVATLTTAQDLLYYIHYTEHDRRLDEWISLDRFDLSTLIRKHSGGGGGGGANHPNMGMHGHPHSAAAAAGGGEEDGDDGNPSSRRSSSSSIMRRSTDGKSSRRSSSDGVLAGVAESTTSTTLIPSKPATGTASTTRRGRASLNNEDYDSNNNGNVITNNTNNNINTLTTANSSDTTILRGGNWHISSNNPDLADELEAEHHEITKVKNITQIVMGKYIVEAWYYSPFPPPYHEVETLYICEYCLKYARGPKFFYKHCLECPHKSPPGDEIYREGNISVYELDGKDHRVYCQNLCLLAKLFLDHKTLYYDVDPFYFYVITEVDHEGAHIVGYFSKEKVSAEDYNLACILTFPQYQKCGYGKFIISLSYELSKREGKPGSPEKPLSDLGKISYRSYWTHVLLNLFSTQSGEENLQIKDISLMTGIKTEDIISTLQSLNMIRFWKGQHVVFVMQDFLNKYKAQKKKDIRLCDARYLMWTPHAERKKGGGGVGGVSGSD</sequence>
<evidence type="ECO:0000313" key="16">
    <source>
        <dbReference type="Proteomes" id="UP001530293"/>
    </source>
</evidence>
<dbReference type="InterPro" id="IPR040706">
    <property type="entry name" value="Zf-MYST"/>
</dbReference>
<reference evidence="15 16" key="1">
    <citation type="submission" date="2024-10" db="EMBL/GenBank/DDBJ databases">
        <title>Updated reference genomes for cyclostephanoid diatoms.</title>
        <authorList>
            <person name="Roberts W.R."/>
            <person name="Alverson A.J."/>
        </authorList>
    </citation>
    <scope>NUCLEOTIDE SEQUENCE [LARGE SCALE GENOMIC DNA]</scope>
    <source>
        <strain evidence="15 16">AJA232-27</strain>
    </source>
</reference>
<evidence type="ECO:0000256" key="7">
    <source>
        <dbReference type="ARBA" id="ARBA00022833"/>
    </source>
</evidence>
<dbReference type="Gene3D" id="3.40.630.30">
    <property type="match status" value="1"/>
</dbReference>
<dbReference type="GO" id="GO:0004402">
    <property type="term" value="F:histone acetyltransferase activity"/>
    <property type="evidence" value="ECO:0007669"/>
    <property type="project" value="UniProtKB-ARBA"/>
</dbReference>
<feature type="region of interest" description="Disordered" evidence="13">
    <location>
        <begin position="308"/>
        <end position="420"/>
    </location>
</feature>
<dbReference type="InterPro" id="IPR016181">
    <property type="entry name" value="Acyl_CoA_acyltransferase"/>
</dbReference>
<dbReference type="GO" id="GO:0005634">
    <property type="term" value="C:nucleus"/>
    <property type="evidence" value="ECO:0007669"/>
    <property type="project" value="UniProtKB-SubCell"/>
</dbReference>
<dbReference type="Pfam" id="PF01853">
    <property type="entry name" value="MOZ_SAS"/>
    <property type="match status" value="1"/>
</dbReference>
<dbReference type="Gene3D" id="1.10.10.10">
    <property type="entry name" value="Winged helix-like DNA-binding domain superfamily/Winged helix DNA-binding domain"/>
    <property type="match status" value="1"/>
</dbReference>
<proteinExistence type="inferred from homology"/>
<keyword evidence="4" id="KW-0808">Transferase</keyword>
<evidence type="ECO:0000259" key="14">
    <source>
        <dbReference type="PROSITE" id="PS51726"/>
    </source>
</evidence>
<feature type="region of interest" description="Disordered" evidence="13">
    <location>
        <begin position="198"/>
        <end position="258"/>
    </location>
</feature>
<feature type="compositionally biased region" description="Low complexity" evidence="13">
    <location>
        <begin position="393"/>
        <end position="420"/>
    </location>
</feature>
<keyword evidence="8" id="KW-0156">Chromatin regulator</keyword>
<keyword evidence="9" id="KW-0007">Acetylation</keyword>
<name>A0ABD3N6V8_9STRA</name>
<dbReference type="InterPro" id="IPR002717">
    <property type="entry name" value="HAT_MYST-type"/>
</dbReference>
<feature type="active site" description="Proton donor/acceptor" evidence="11">
    <location>
        <position position="645"/>
    </location>
</feature>
<gene>
    <name evidence="15" type="ORF">ACHAWU_004403</name>
</gene>
<dbReference type="FunFam" id="3.40.630.30:FF:000002">
    <property type="entry name" value="Histone acetyltransferase"/>
    <property type="match status" value="1"/>
</dbReference>
<dbReference type="EMBL" id="JALLBG020000020">
    <property type="protein sequence ID" value="KAL3771844.1"/>
    <property type="molecule type" value="Genomic_DNA"/>
</dbReference>
<dbReference type="Gene3D" id="3.30.60.60">
    <property type="entry name" value="N-acetyl transferase-like"/>
    <property type="match status" value="1"/>
</dbReference>
<organism evidence="15 16">
    <name type="scientific">Discostella pseudostelligera</name>
    <dbReference type="NCBI Taxonomy" id="259834"/>
    <lineage>
        <taxon>Eukaryota</taxon>
        <taxon>Sar</taxon>
        <taxon>Stramenopiles</taxon>
        <taxon>Ochrophyta</taxon>
        <taxon>Bacillariophyta</taxon>
        <taxon>Coscinodiscophyceae</taxon>
        <taxon>Thalassiosirophycidae</taxon>
        <taxon>Stephanodiscales</taxon>
        <taxon>Stephanodiscaceae</taxon>
        <taxon>Discostella</taxon>
    </lineage>
</organism>
<evidence type="ECO:0000313" key="15">
    <source>
        <dbReference type="EMBL" id="KAL3771844.1"/>
    </source>
</evidence>
<evidence type="ECO:0000256" key="6">
    <source>
        <dbReference type="ARBA" id="ARBA00022771"/>
    </source>
</evidence>
<keyword evidence="7" id="KW-0862">Zinc</keyword>
<dbReference type="InterPro" id="IPR036388">
    <property type="entry name" value="WH-like_DNA-bd_sf"/>
</dbReference>
<dbReference type="FunFam" id="3.30.60.60:FF:000001">
    <property type="entry name" value="Histone acetyltransferase"/>
    <property type="match status" value="1"/>
</dbReference>
<evidence type="ECO:0000256" key="10">
    <source>
        <dbReference type="ARBA" id="ARBA00023242"/>
    </source>
</evidence>
<dbReference type="Gene3D" id="2.30.30.140">
    <property type="match status" value="1"/>
</dbReference>
<keyword evidence="5" id="KW-0479">Metal-binding</keyword>